<name>A0A6C0ACX7_9ZZZZ</name>
<protein>
    <submittedName>
        <fullName evidence="1">Uncharacterized protein</fullName>
    </submittedName>
</protein>
<evidence type="ECO:0000313" key="1">
    <source>
        <dbReference type="EMBL" id="QHS77558.1"/>
    </source>
</evidence>
<sequence>MQVQINNLPKFLKNSKFYENLDTNDNEVITIPNLKIDDEINNFEDFKNLVETLDFFDFYKYPKSFIKYYKNNSQEVFDFLKNDLFKNELMLKKFCGLRIKNYKQFFVTYKIINLYKLNPEDYNYYIDYAVNNINEFITDEGYLIGDYGLEKKISKTEILRPTDEKYLIDERYLIDDLIYQILSTKILKLRPKYIKEGKVYLYSSVKKLGKYNSFAYPIKGISIIPIECFDKILEAIKNNSEYEYNHNERRKKYPAYIENILYLRINNSDLEYTITQIYIHEFNKNNILEEFEKVIEWISDESKKL</sequence>
<accession>A0A6C0ACX7</accession>
<dbReference type="AlphaFoldDB" id="A0A6C0ACX7"/>
<reference evidence="1" key="1">
    <citation type="journal article" date="2020" name="Nature">
        <title>Giant virus diversity and host interactions through global metagenomics.</title>
        <authorList>
            <person name="Schulz F."/>
            <person name="Roux S."/>
            <person name="Paez-Espino D."/>
            <person name="Jungbluth S."/>
            <person name="Walsh D.A."/>
            <person name="Denef V.J."/>
            <person name="McMahon K.D."/>
            <person name="Konstantinidis K.T."/>
            <person name="Eloe-Fadrosh E.A."/>
            <person name="Kyrpides N.C."/>
            <person name="Woyke T."/>
        </authorList>
    </citation>
    <scope>NUCLEOTIDE SEQUENCE</scope>
    <source>
        <strain evidence="1">GVMAG-S-1021933-23</strain>
    </source>
</reference>
<dbReference type="EMBL" id="MN740593">
    <property type="protein sequence ID" value="QHS77558.1"/>
    <property type="molecule type" value="Genomic_DNA"/>
</dbReference>
<proteinExistence type="predicted"/>
<organism evidence="1">
    <name type="scientific">viral metagenome</name>
    <dbReference type="NCBI Taxonomy" id="1070528"/>
    <lineage>
        <taxon>unclassified sequences</taxon>
        <taxon>metagenomes</taxon>
        <taxon>organismal metagenomes</taxon>
    </lineage>
</organism>